<feature type="domain" description="DNA2/NAM7 helicase helicase" evidence="2">
    <location>
        <begin position="1010"/>
        <end position="1072"/>
    </location>
</feature>
<dbReference type="SUPFAM" id="SSF52540">
    <property type="entry name" value="P-loop containing nucleoside triphosphate hydrolases"/>
    <property type="match status" value="1"/>
</dbReference>
<dbReference type="EMBL" id="CP054929">
    <property type="protein sequence ID" value="QKW48647.1"/>
    <property type="molecule type" value="Genomic_DNA"/>
</dbReference>
<gene>
    <name evidence="3" type="ORF">HUT08_02755</name>
</gene>
<sequence length="1338" mass="144102">MKRLHAARSTRGHGVRSGQARDRRWEALLECWRAIELFSPPGIPSLPRRRPTTRSGPADDYVLDVTPQPGRALPTLPWDPDHPATAKRRSPYGKMWRHEVYGGVFDLELLRQAMIAVLPEGTDPDPGVPQSELVLSGQSAMFALVLDDEGRPVEDTSVISACAWATGRLFDPGPAATGWLDGFEELNEAFGTAIDELTATTIPYSAGLGPVPDQPSHPSVPANPAAAPRAPGWQQLLAEILGSAAVGAVGALFGEVVGAALQGAAEPLMQRAADWAAARRPAPEDVGQADIEHRPAAESAAPAEAPPSDEGDERPRAVSLADLVALTAQVTDLCGVEAHLRPRVIRVRSRLVHRPRDPRTKVAAAAPFLNSLLPPDLARVRAAAGKGVGPALEAYLTERDSVDMRARTDVRQEREVVLAGVAPALVPAGRWPSPAKYPLALSQQFAVDRMLAAREGSEGGMFSVNGPPGTGKTTMLRDLVAALVVERAAVMATFDRPGQAFTGRAWQGLDRLGKHRRYVARLDPRLTGFEIVVTSSNNGAVENVTAELPGLDAIGEHWRGGPDHFSDLASALLKGAPAWGLVTAVLGNKTNRKEFSERFWWGRLPKEEDDARTAAGLTPLRGMKAILSDWTPPNPPPRGHRPAAGAGAVPAAAPARPVPSWREAVAAFRAAGAEVERLRSHRVRLAAALEAVESPQAGRRIADLKSAVERADARVVACVARLEAAHGAVADAHRAVVVAEADHQAAGEHVPRARQELAAARAQLSGARERAAHHRAYVDALTARHDAPPPVDSGLRGGLRRLLQSSADRQAAEQHRQRTRSEILHLLVQQRRALDDAVEQVADAVRVEALAVDLHTDADAAVTEAAGALATARAGVQAALDRENAAAGVLSGARTAAMAARRELDAAVADLDARYHRLREATRSLPSLPLGWLHRDEHNQELGSPWSDEAWSTARSDLFLRALDLHRALVAGAAKKVHGNLQVLMELMTNTSGPIPDEEVERAWQTLFLLVPVVSTTFSSVGSMFARLGQGSIGWVLVDEAGQATPQAAVGALWRSRRAVLVGDPLQLEPVVTMPTALQRRLLRAYGVDGQWLPSGTSAQAVADQTNRYGTYLPAPGGDGDHVWVGSPLRVHRRCENPMFTISNEVAYGGLMVYGTPAKPFPDEERDGLLPSRWLNTDDPTRPPDAPWGERDRRAFEYVLDRLDQHGIGLTRLRIVAPFRALVTECKKICGNRPGWTFEVLDERCATVHRAQGKEADVVILVLGGGRPGARDWAARTPHLLNVAASRAKRRLYVIGERSLWAPLSHFGVLAAEVEVFDHVRDRETWRPGEESLAAQDG</sequence>
<feature type="region of interest" description="Disordered" evidence="1">
    <location>
        <begin position="294"/>
        <end position="315"/>
    </location>
</feature>
<keyword evidence="4" id="KW-1185">Reference proteome</keyword>
<dbReference type="RefSeq" id="WP_176160380.1">
    <property type="nucleotide sequence ID" value="NZ_CP054929.1"/>
</dbReference>
<dbReference type="InterPro" id="IPR050534">
    <property type="entry name" value="Coronavir_polyprotein_1ab"/>
</dbReference>
<dbReference type="PANTHER" id="PTHR43788">
    <property type="entry name" value="DNA2/NAM7 HELICASE FAMILY MEMBER"/>
    <property type="match status" value="1"/>
</dbReference>
<feature type="compositionally biased region" description="Low complexity" evidence="1">
    <location>
        <begin position="297"/>
        <end position="306"/>
    </location>
</feature>
<dbReference type="Proteomes" id="UP000509303">
    <property type="component" value="Chromosome"/>
</dbReference>
<dbReference type="Pfam" id="PF13086">
    <property type="entry name" value="AAA_11"/>
    <property type="match status" value="1"/>
</dbReference>
<keyword evidence="3" id="KW-0547">Nucleotide-binding</keyword>
<feature type="region of interest" description="Disordered" evidence="1">
    <location>
        <begin position="1170"/>
        <end position="1189"/>
    </location>
</feature>
<organism evidence="3 4">
    <name type="scientific">Streptomyces buecherae</name>
    <dbReference type="NCBI Taxonomy" id="2763006"/>
    <lineage>
        <taxon>Bacteria</taxon>
        <taxon>Bacillati</taxon>
        <taxon>Actinomycetota</taxon>
        <taxon>Actinomycetes</taxon>
        <taxon>Kitasatosporales</taxon>
        <taxon>Streptomycetaceae</taxon>
        <taxon>Streptomyces</taxon>
    </lineage>
</organism>
<feature type="compositionally biased region" description="Low complexity" evidence="1">
    <location>
        <begin position="219"/>
        <end position="228"/>
    </location>
</feature>
<dbReference type="GO" id="GO:0005524">
    <property type="term" value="F:ATP binding"/>
    <property type="evidence" value="ECO:0007669"/>
    <property type="project" value="UniProtKB-KW"/>
</dbReference>
<accession>A0A7H8N2C3</accession>
<dbReference type="GO" id="GO:0043139">
    <property type="term" value="F:5'-3' DNA helicase activity"/>
    <property type="evidence" value="ECO:0007669"/>
    <property type="project" value="TreeGrafter"/>
</dbReference>
<dbReference type="PANTHER" id="PTHR43788:SF8">
    <property type="entry name" value="DNA-BINDING PROTEIN SMUBP-2"/>
    <property type="match status" value="1"/>
</dbReference>
<dbReference type="Gene3D" id="3.40.50.300">
    <property type="entry name" value="P-loop containing nucleotide triphosphate hydrolases"/>
    <property type="match status" value="3"/>
</dbReference>
<feature type="region of interest" description="Disordered" evidence="1">
    <location>
        <begin position="43"/>
        <end position="65"/>
    </location>
</feature>
<keyword evidence="3" id="KW-0067">ATP-binding</keyword>
<evidence type="ECO:0000256" key="1">
    <source>
        <dbReference type="SAM" id="MobiDB-lite"/>
    </source>
</evidence>
<protein>
    <submittedName>
        <fullName evidence="3">ATP-binding domain-containing protein</fullName>
    </submittedName>
</protein>
<evidence type="ECO:0000313" key="4">
    <source>
        <dbReference type="Proteomes" id="UP000509303"/>
    </source>
</evidence>
<proteinExistence type="predicted"/>
<evidence type="ECO:0000259" key="2">
    <source>
        <dbReference type="Pfam" id="PF13086"/>
    </source>
</evidence>
<dbReference type="InterPro" id="IPR027417">
    <property type="entry name" value="P-loop_NTPase"/>
</dbReference>
<evidence type="ECO:0000313" key="3">
    <source>
        <dbReference type="EMBL" id="QKW48647.1"/>
    </source>
</evidence>
<feature type="region of interest" description="Disordered" evidence="1">
    <location>
        <begin position="205"/>
        <end position="228"/>
    </location>
</feature>
<name>A0A7H8N2C3_9ACTN</name>
<reference evidence="3 4" key="1">
    <citation type="submission" date="2020-06" db="EMBL/GenBank/DDBJ databases">
        <title>Genome mining for natural products.</title>
        <authorList>
            <person name="Zhang B."/>
            <person name="Shi J."/>
            <person name="Ge H."/>
        </authorList>
    </citation>
    <scope>NUCLEOTIDE SEQUENCE [LARGE SCALE GENOMIC DNA]</scope>
    <source>
        <strain evidence="3 4">NA00687</strain>
    </source>
</reference>
<dbReference type="InterPro" id="IPR041677">
    <property type="entry name" value="DNA2/NAM7_AAA_11"/>
</dbReference>